<dbReference type="Pfam" id="PF01412">
    <property type="entry name" value="ArfGap"/>
    <property type="match status" value="1"/>
</dbReference>
<accession>A0A9N8DJ44</accession>
<reference evidence="7" key="1">
    <citation type="submission" date="2020-06" db="EMBL/GenBank/DDBJ databases">
        <authorList>
            <consortium name="Plant Systems Biology data submission"/>
        </authorList>
    </citation>
    <scope>NUCLEOTIDE SEQUENCE</scope>
    <source>
        <strain evidence="7">D6</strain>
    </source>
</reference>
<comment type="caution">
    <text evidence="7">The sequence shown here is derived from an EMBL/GenBank/DDBJ whole genome shotgun (WGS) entry which is preliminary data.</text>
</comment>
<dbReference type="GO" id="GO:0000139">
    <property type="term" value="C:Golgi membrane"/>
    <property type="evidence" value="ECO:0007669"/>
    <property type="project" value="GOC"/>
</dbReference>
<dbReference type="EMBL" id="CAICTM010000179">
    <property type="protein sequence ID" value="CAB9503928.1"/>
    <property type="molecule type" value="Genomic_DNA"/>
</dbReference>
<dbReference type="GO" id="GO:0048205">
    <property type="term" value="P:COPI coating of Golgi vesicle"/>
    <property type="evidence" value="ECO:0007669"/>
    <property type="project" value="TreeGrafter"/>
</dbReference>
<dbReference type="InterPro" id="IPR001164">
    <property type="entry name" value="ArfGAP_dom"/>
</dbReference>
<dbReference type="Gene3D" id="1.10.220.150">
    <property type="entry name" value="Arf GTPase activating protein"/>
    <property type="match status" value="1"/>
</dbReference>
<evidence type="ECO:0000313" key="7">
    <source>
        <dbReference type="EMBL" id="CAB9503928.1"/>
    </source>
</evidence>
<evidence type="ECO:0000256" key="2">
    <source>
        <dbReference type="ARBA" id="ARBA00022723"/>
    </source>
</evidence>
<dbReference type="PRINTS" id="PR00405">
    <property type="entry name" value="REVINTRACTNG"/>
</dbReference>
<feature type="domain" description="Arf-GAP" evidence="6">
    <location>
        <begin position="59"/>
        <end position="142"/>
    </location>
</feature>
<dbReference type="PANTHER" id="PTHR45686">
    <property type="entry name" value="ADP-RIBOSYLATION FACTOR GTPASE ACTIVATING PROTEIN 3, ISOFORM H-RELATED"/>
    <property type="match status" value="1"/>
</dbReference>
<keyword evidence="4" id="KW-0862">Zinc</keyword>
<dbReference type="InterPro" id="IPR037278">
    <property type="entry name" value="ARFGAP/RecO"/>
</dbReference>
<dbReference type="InterPro" id="IPR038508">
    <property type="entry name" value="ArfGAP_dom_sf"/>
</dbReference>
<dbReference type="Proteomes" id="UP001153069">
    <property type="component" value="Unassembled WGS sequence"/>
</dbReference>
<dbReference type="SUPFAM" id="SSF57863">
    <property type="entry name" value="ArfGap/RecO-like zinc finger"/>
    <property type="match status" value="1"/>
</dbReference>
<evidence type="ECO:0000259" key="6">
    <source>
        <dbReference type="PROSITE" id="PS50115"/>
    </source>
</evidence>
<sequence length="210" mass="23600">MIATHNNSQLLAVHTTTTEHQQQQQQQTSVPMIRNVSNELEAIRCGSHRTVADGVAFPMACRSMLYNLPGNSYCADCGAARPEWASVSYGILLCVRCSGRHRSFGVQISRVRSIDMDAWSHSQIMAMLEGGNEQLTSFFDRHGMSGMMDRRYQTKAALFYRSNLQKHVETVANAGEYKGREAARRRYHQQSKEKIHQTVACSKAKTATVQ</sequence>
<dbReference type="PANTHER" id="PTHR45686:SF4">
    <property type="entry name" value="ADP-RIBOSYLATION FACTOR GTPASE ACTIVATING PROTEIN 3, ISOFORM H"/>
    <property type="match status" value="1"/>
</dbReference>
<evidence type="ECO:0000256" key="5">
    <source>
        <dbReference type="PROSITE-ProRule" id="PRU00288"/>
    </source>
</evidence>
<evidence type="ECO:0000313" key="8">
    <source>
        <dbReference type="Proteomes" id="UP001153069"/>
    </source>
</evidence>
<dbReference type="OrthoDB" id="983479at2759"/>
<evidence type="ECO:0000256" key="1">
    <source>
        <dbReference type="ARBA" id="ARBA00022468"/>
    </source>
</evidence>
<keyword evidence="1" id="KW-0343">GTPase activation</keyword>
<dbReference type="PROSITE" id="PS50115">
    <property type="entry name" value="ARFGAP"/>
    <property type="match status" value="1"/>
</dbReference>
<gene>
    <name evidence="7" type="ORF">SEMRO_180_G078800.1</name>
</gene>
<evidence type="ECO:0000256" key="3">
    <source>
        <dbReference type="ARBA" id="ARBA00022771"/>
    </source>
</evidence>
<dbReference type="SMART" id="SM00105">
    <property type="entry name" value="ArfGap"/>
    <property type="match status" value="1"/>
</dbReference>
<keyword evidence="3 5" id="KW-0863">Zinc-finger</keyword>
<evidence type="ECO:0000256" key="4">
    <source>
        <dbReference type="ARBA" id="ARBA00022833"/>
    </source>
</evidence>
<protein>
    <submittedName>
        <fullName evidence="7">With coiled-coil, ANK repeat and PH domain-containing protein</fullName>
    </submittedName>
</protein>
<keyword evidence="2" id="KW-0479">Metal-binding</keyword>
<name>A0A9N8DJ44_9STRA</name>
<organism evidence="7 8">
    <name type="scientific">Seminavis robusta</name>
    <dbReference type="NCBI Taxonomy" id="568900"/>
    <lineage>
        <taxon>Eukaryota</taxon>
        <taxon>Sar</taxon>
        <taxon>Stramenopiles</taxon>
        <taxon>Ochrophyta</taxon>
        <taxon>Bacillariophyta</taxon>
        <taxon>Bacillariophyceae</taxon>
        <taxon>Bacillariophycidae</taxon>
        <taxon>Naviculales</taxon>
        <taxon>Naviculaceae</taxon>
        <taxon>Seminavis</taxon>
    </lineage>
</organism>
<dbReference type="GO" id="GO:0005096">
    <property type="term" value="F:GTPase activator activity"/>
    <property type="evidence" value="ECO:0007669"/>
    <property type="project" value="UniProtKB-KW"/>
</dbReference>
<proteinExistence type="predicted"/>
<dbReference type="AlphaFoldDB" id="A0A9N8DJ44"/>
<keyword evidence="8" id="KW-1185">Reference proteome</keyword>
<dbReference type="GO" id="GO:0008270">
    <property type="term" value="F:zinc ion binding"/>
    <property type="evidence" value="ECO:0007669"/>
    <property type="project" value="UniProtKB-KW"/>
</dbReference>